<evidence type="ECO:0000313" key="2">
    <source>
        <dbReference type="EMBL" id="TNN63285.1"/>
    </source>
</evidence>
<evidence type="ECO:0000313" key="3">
    <source>
        <dbReference type="Proteomes" id="UP000314294"/>
    </source>
</evidence>
<dbReference type="AlphaFoldDB" id="A0A4Z2HDF0"/>
<feature type="compositionally biased region" description="Basic and acidic residues" evidence="1">
    <location>
        <begin position="29"/>
        <end position="56"/>
    </location>
</feature>
<sequence>MDAEDSSTESMEDMTAAATQPMPSTDDQEGVRGSHYSDDNRGDAHNENGPRCSKAGELRLSRGGCREDPLPLIIRGAEVGRADSYTFLGLQVTSDLSWTLHTTATAAQESWSEPPPSHPGLQRTGRESILLSAYQRTNRPGTTSHVKGLSSHAEPLTERYRNVVPASRPPVPLPRDGYTPPLLSAVTGSPSGTTHLRARRSARARDVKQRAYVERACCPSKRLLKVQSGPVRPAIHTVVTQASQVHIWDSCCCEFVEAVCVCVCVRVPGNDEGGAHAGLNTSPCTDSTWGLDARRRRPPQAADVGVDAHRTALPLASSRVHQHHNVPEVQPSIARQTLLIPACCTSVHWGKGGCSSVKLAEWLGVVERSSGPGTLGRGGRVEHRALPLERGC</sequence>
<accession>A0A4Z2HDF0</accession>
<dbReference type="Proteomes" id="UP000314294">
    <property type="component" value="Unassembled WGS sequence"/>
</dbReference>
<protein>
    <submittedName>
        <fullName evidence="2">Uncharacterized protein</fullName>
    </submittedName>
</protein>
<keyword evidence="3" id="KW-1185">Reference proteome</keyword>
<reference evidence="2 3" key="1">
    <citation type="submission" date="2019-03" db="EMBL/GenBank/DDBJ databases">
        <title>First draft genome of Liparis tanakae, snailfish: a comprehensive survey of snailfish specific genes.</title>
        <authorList>
            <person name="Kim W."/>
            <person name="Song I."/>
            <person name="Jeong J.-H."/>
            <person name="Kim D."/>
            <person name="Kim S."/>
            <person name="Ryu S."/>
            <person name="Song J.Y."/>
            <person name="Lee S.K."/>
        </authorList>
    </citation>
    <scope>NUCLEOTIDE SEQUENCE [LARGE SCALE GENOMIC DNA]</scope>
    <source>
        <tissue evidence="2">Muscle</tissue>
    </source>
</reference>
<proteinExistence type="predicted"/>
<dbReference type="EMBL" id="SRLO01000277">
    <property type="protein sequence ID" value="TNN63285.1"/>
    <property type="molecule type" value="Genomic_DNA"/>
</dbReference>
<feature type="region of interest" description="Disordered" evidence="1">
    <location>
        <begin position="1"/>
        <end position="56"/>
    </location>
</feature>
<feature type="compositionally biased region" description="Acidic residues" evidence="1">
    <location>
        <begin position="1"/>
        <end position="12"/>
    </location>
</feature>
<organism evidence="2 3">
    <name type="scientific">Liparis tanakae</name>
    <name type="common">Tanaka's snailfish</name>
    <dbReference type="NCBI Taxonomy" id="230148"/>
    <lineage>
        <taxon>Eukaryota</taxon>
        <taxon>Metazoa</taxon>
        <taxon>Chordata</taxon>
        <taxon>Craniata</taxon>
        <taxon>Vertebrata</taxon>
        <taxon>Euteleostomi</taxon>
        <taxon>Actinopterygii</taxon>
        <taxon>Neopterygii</taxon>
        <taxon>Teleostei</taxon>
        <taxon>Neoteleostei</taxon>
        <taxon>Acanthomorphata</taxon>
        <taxon>Eupercaria</taxon>
        <taxon>Perciformes</taxon>
        <taxon>Cottioidei</taxon>
        <taxon>Cottales</taxon>
        <taxon>Liparidae</taxon>
        <taxon>Liparis</taxon>
    </lineage>
</organism>
<name>A0A4Z2HDF0_9TELE</name>
<gene>
    <name evidence="2" type="ORF">EYF80_026536</name>
</gene>
<comment type="caution">
    <text evidence="2">The sequence shown here is derived from an EMBL/GenBank/DDBJ whole genome shotgun (WGS) entry which is preliminary data.</text>
</comment>
<dbReference type="OrthoDB" id="10037236at2759"/>
<evidence type="ECO:0000256" key="1">
    <source>
        <dbReference type="SAM" id="MobiDB-lite"/>
    </source>
</evidence>